<proteinExistence type="inferred from homology"/>
<dbReference type="UniPathway" id="UPA00135">
    <property type="reaction ID" value="UER00198"/>
</dbReference>
<feature type="active site" description="Nucleophile" evidence="14">
    <location>
        <position position="76"/>
    </location>
</feature>
<dbReference type="NCBIfam" id="TIGR01488">
    <property type="entry name" value="HAD-SF-IB"/>
    <property type="match status" value="1"/>
</dbReference>
<evidence type="ECO:0000256" key="8">
    <source>
        <dbReference type="ARBA" id="ARBA00022801"/>
    </source>
</evidence>
<dbReference type="PANTHER" id="PTHR43344">
    <property type="entry name" value="PHOSPHOSERINE PHOSPHATASE"/>
    <property type="match status" value="1"/>
</dbReference>
<protein>
    <recommendedName>
        <fullName evidence="5">Phosphoserine phosphatase</fullName>
        <ecNumber evidence="4">3.1.3.3</ecNumber>
    </recommendedName>
    <alternativeName>
        <fullName evidence="11">O-phosphoserine phosphohydrolase</fullName>
    </alternativeName>
</protein>
<dbReference type="SFLD" id="SFLDF00029">
    <property type="entry name" value="phosphoserine_phosphatase"/>
    <property type="match status" value="1"/>
</dbReference>
<dbReference type="AlphaFoldDB" id="A0A1I3ZV52"/>
<evidence type="ECO:0000256" key="14">
    <source>
        <dbReference type="PIRSR" id="PIRSR604469-1"/>
    </source>
</evidence>
<dbReference type="InterPro" id="IPR050582">
    <property type="entry name" value="HAD-like_SerB"/>
</dbReference>
<dbReference type="PANTHER" id="PTHR43344:SF2">
    <property type="entry name" value="PHOSPHOSERINE PHOSPHATASE"/>
    <property type="match status" value="1"/>
</dbReference>
<evidence type="ECO:0000256" key="13">
    <source>
        <dbReference type="ARBA" id="ARBA00048523"/>
    </source>
</evidence>
<evidence type="ECO:0000256" key="3">
    <source>
        <dbReference type="ARBA" id="ARBA00009184"/>
    </source>
</evidence>
<dbReference type="RefSeq" id="WP_091714461.1">
    <property type="nucleotide sequence ID" value="NZ_FOSH01000012.1"/>
</dbReference>
<evidence type="ECO:0000256" key="10">
    <source>
        <dbReference type="ARBA" id="ARBA00023299"/>
    </source>
</evidence>
<dbReference type="Pfam" id="PF00702">
    <property type="entry name" value="Hydrolase"/>
    <property type="match status" value="1"/>
</dbReference>
<evidence type="ECO:0000256" key="2">
    <source>
        <dbReference type="ARBA" id="ARBA00005135"/>
    </source>
</evidence>
<evidence type="ECO:0000256" key="11">
    <source>
        <dbReference type="ARBA" id="ARBA00031693"/>
    </source>
</evidence>
<dbReference type="GO" id="GO:0006564">
    <property type="term" value="P:L-serine biosynthetic process"/>
    <property type="evidence" value="ECO:0007669"/>
    <property type="project" value="UniProtKB-KW"/>
</dbReference>
<keyword evidence="7" id="KW-0479">Metal-binding</keyword>
<evidence type="ECO:0000256" key="5">
    <source>
        <dbReference type="ARBA" id="ARBA00015196"/>
    </source>
</evidence>
<evidence type="ECO:0000256" key="4">
    <source>
        <dbReference type="ARBA" id="ARBA00012640"/>
    </source>
</evidence>
<dbReference type="EMBL" id="FOSH01000012">
    <property type="protein sequence ID" value="SFK47975.1"/>
    <property type="molecule type" value="Genomic_DNA"/>
</dbReference>
<dbReference type="Gene3D" id="3.40.50.1000">
    <property type="entry name" value="HAD superfamily/HAD-like"/>
    <property type="match status" value="1"/>
</dbReference>
<evidence type="ECO:0000313" key="16">
    <source>
        <dbReference type="Proteomes" id="UP000198924"/>
    </source>
</evidence>
<dbReference type="STRING" id="45496.SAMN04488079_11241"/>
<evidence type="ECO:0000256" key="6">
    <source>
        <dbReference type="ARBA" id="ARBA00022605"/>
    </source>
</evidence>
<dbReference type="SUPFAM" id="SSF56784">
    <property type="entry name" value="HAD-like"/>
    <property type="match status" value="1"/>
</dbReference>
<comment type="catalytic activity">
    <reaction evidence="12">
        <text>O-phospho-L-serine + H2O = L-serine + phosphate</text>
        <dbReference type="Rhea" id="RHEA:21208"/>
        <dbReference type="ChEBI" id="CHEBI:15377"/>
        <dbReference type="ChEBI" id="CHEBI:33384"/>
        <dbReference type="ChEBI" id="CHEBI:43474"/>
        <dbReference type="ChEBI" id="CHEBI:57524"/>
        <dbReference type="EC" id="3.1.3.3"/>
    </reaction>
</comment>
<evidence type="ECO:0000313" key="15">
    <source>
        <dbReference type="EMBL" id="SFK47975.1"/>
    </source>
</evidence>
<evidence type="ECO:0000256" key="9">
    <source>
        <dbReference type="ARBA" id="ARBA00022842"/>
    </source>
</evidence>
<gene>
    <name evidence="15" type="ORF">SAMN04488079_11241</name>
</gene>
<dbReference type="CDD" id="cd07500">
    <property type="entry name" value="HAD_PSP"/>
    <property type="match status" value="1"/>
</dbReference>
<evidence type="ECO:0000256" key="12">
    <source>
        <dbReference type="ARBA" id="ARBA00048138"/>
    </source>
</evidence>
<reference evidence="16" key="1">
    <citation type="submission" date="2016-10" db="EMBL/GenBank/DDBJ databases">
        <authorList>
            <person name="Varghese N."/>
            <person name="Submissions S."/>
        </authorList>
    </citation>
    <scope>NUCLEOTIDE SEQUENCE [LARGE SCALE GENOMIC DNA]</scope>
    <source>
        <strain evidence="16">DSM 11578</strain>
    </source>
</reference>
<dbReference type="OrthoDB" id="9792539at2"/>
<dbReference type="GO" id="GO:0000287">
    <property type="term" value="F:magnesium ion binding"/>
    <property type="evidence" value="ECO:0007669"/>
    <property type="project" value="TreeGrafter"/>
</dbReference>
<keyword evidence="8" id="KW-0378">Hydrolase</keyword>
<feature type="active site" description="Proton donor" evidence="14">
    <location>
        <position position="78"/>
    </location>
</feature>
<dbReference type="InterPro" id="IPR004469">
    <property type="entry name" value="PSP"/>
</dbReference>
<comment type="cofactor">
    <cofactor evidence="1">
        <name>Mg(2+)</name>
        <dbReference type="ChEBI" id="CHEBI:18420"/>
    </cofactor>
</comment>
<dbReference type="GO" id="GO:0005737">
    <property type="term" value="C:cytoplasm"/>
    <property type="evidence" value="ECO:0007669"/>
    <property type="project" value="TreeGrafter"/>
</dbReference>
<sequence length="281" mass="31026">MTTLVLQGKSLTHELAEQIAHQYSGQFNWYKHYATVTHVSNIDAEAVHQLRQQYDFDINLIPEQFDYRAAKLLVTDMDSTLITIECIDEIADFMNLKPEVAAITESAMRGEIDFETSLRKRVSLLKGLDVAVLERVYEERLKLSPGAELMVSTLKEHGYSLALVSGGFTFFTDRLQQRLGLDFAQANKLAEKDGKLTGEVDGDICGAQTKADFLLACCEKINISAEQTIAVGDGANDLLMMAPAGLSVAYHAKPKVQQQAATAINHNGLDAILGLLQLEYN</sequence>
<keyword evidence="6" id="KW-0028">Amino-acid biosynthesis</keyword>
<comment type="pathway">
    <text evidence="2">Amino-acid biosynthesis; L-serine biosynthesis; L-serine from 3-phospho-D-glycerate: step 3/3.</text>
</comment>
<dbReference type="SFLD" id="SFLDG01136">
    <property type="entry name" value="C1.6:_Phosphoserine_Phosphatas"/>
    <property type="match status" value="1"/>
</dbReference>
<keyword evidence="10" id="KW-0718">Serine biosynthesis</keyword>
<dbReference type="SFLD" id="SFLDG01137">
    <property type="entry name" value="C1.6.1:_Phosphoserine_Phosphat"/>
    <property type="match status" value="1"/>
</dbReference>
<dbReference type="SFLD" id="SFLDS00003">
    <property type="entry name" value="Haloacid_Dehalogenase"/>
    <property type="match status" value="1"/>
</dbReference>
<comment type="similarity">
    <text evidence="3">Belongs to the HAD-like hydrolase superfamily. SerB family.</text>
</comment>
<keyword evidence="16" id="KW-1185">Reference proteome</keyword>
<evidence type="ECO:0000256" key="1">
    <source>
        <dbReference type="ARBA" id="ARBA00001946"/>
    </source>
</evidence>
<evidence type="ECO:0000256" key="7">
    <source>
        <dbReference type="ARBA" id="ARBA00022723"/>
    </source>
</evidence>
<organism evidence="15 16">
    <name type="scientific">Methylophaga sulfidovorans</name>
    <dbReference type="NCBI Taxonomy" id="45496"/>
    <lineage>
        <taxon>Bacteria</taxon>
        <taxon>Pseudomonadati</taxon>
        <taxon>Pseudomonadota</taxon>
        <taxon>Gammaproteobacteria</taxon>
        <taxon>Thiotrichales</taxon>
        <taxon>Piscirickettsiaceae</taxon>
        <taxon>Methylophaga</taxon>
    </lineage>
</organism>
<comment type="catalytic activity">
    <reaction evidence="13">
        <text>O-phospho-D-serine + H2O = D-serine + phosphate</text>
        <dbReference type="Rhea" id="RHEA:24873"/>
        <dbReference type="ChEBI" id="CHEBI:15377"/>
        <dbReference type="ChEBI" id="CHEBI:35247"/>
        <dbReference type="ChEBI" id="CHEBI:43474"/>
        <dbReference type="ChEBI" id="CHEBI:58680"/>
        <dbReference type="EC" id="3.1.3.3"/>
    </reaction>
</comment>
<dbReference type="InterPro" id="IPR023214">
    <property type="entry name" value="HAD_sf"/>
</dbReference>
<dbReference type="NCBIfam" id="TIGR00338">
    <property type="entry name" value="serB"/>
    <property type="match status" value="1"/>
</dbReference>
<accession>A0A1I3ZV52</accession>
<keyword evidence="9" id="KW-0460">Magnesium</keyword>
<dbReference type="EC" id="3.1.3.3" evidence="4"/>
<dbReference type="GO" id="GO:0036424">
    <property type="term" value="F:L-phosphoserine phosphatase activity"/>
    <property type="evidence" value="ECO:0007669"/>
    <property type="project" value="InterPro"/>
</dbReference>
<dbReference type="InterPro" id="IPR036412">
    <property type="entry name" value="HAD-like_sf"/>
</dbReference>
<dbReference type="Proteomes" id="UP000198924">
    <property type="component" value="Unassembled WGS sequence"/>
</dbReference>
<name>A0A1I3ZV52_9GAMM</name>